<feature type="transmembrane region" description="Helical" evidence="9">
    <location>
        <begin position="181"/>
        <end position="204"/>
    </location>
</feature>
<feature type="transmembrane region" description="Helical" evidence="9">
    <location>
        <begin position="340"/>
        <end position="360"/>
    </location>
</feature>
<evidence type="ECO:0000313" key="12">
    <source>
        <dbReference type="Proteomes" id="UP000671828"/>
    </source>
</evidence>
<dbReference type="RefSeq" id="WP_204845402.1">
    <property type="nucleotide sequence ID" value="NZ_JAFBCL010000001.1"/>
</dbReference>
<dbReference type="GO" id="GO:0005886">
    <property type="term" value="C:plasma membrane"/>
    <property type="evidence" value="ECO:0007669"/>
    <property type="project" value="UniProtKB-SubCell"/>
</dbReference>
<dbReference type="InterPro" id="IPR018584">
    <property type="entry name" value="GT87"/>
</dbReference>
<accession>A0A8T8HXE8</accession>
<protein>
    <submittedName>
        <fullName evidence="10">Alpha-1,2-mannosyltransferase</fullName>
        <ecNumber evidence="10">2.4.1.-</ecNumber>
    </submittedName>
    <submittedName>
        <fullName evidence="11">DUF2029 domain-containing protein</fullName>
    </submittedName>
</protein>
<sequence>MRAEPTSRRALLAAWERRLCAAAPWLLVVSALVRTWTIVTGFGNETIDLYVYWALAPHVLADDLYQVTSPNSPPDFPLPFTYPPFGALVFLPVSGLPWVVAQWTWRLLSGLCLYWMVRVALRHVAGAGWTADAPLWRRRALLWTAALLWLQPVYHTFEFGQINLVLSAVVLAAMLAGNPRLAGAGVGFAAGVKLVPAVSGLYFLATGRIAAALWSVAAFALSVGLGFAVDPEQAEHYWFGLLGDASRVGPVATAHNQSLRAALSRTFGHDVGTSWPWLVAVAVAAVLTGFALRTAVRSGDALLGVLVVQFFGLLVSPISWDHHWVWVAPLLIWLLHTRGTPWLRGWLLVLWCPVMFYDLIAFQLRRQETIWTISRPGHLSAIGWAYPLLALLTLAGIAFVLGRRSAAGSAPPEGAAGAPRRDVATSAGSGGGSPRP</sequence>
<evidence type="ECO:0000256" key="7">
    <source>
        <dbReference type="ARBA" id="ARBA00024033"/>
    </source>
</evidence>
<reference evidence="10 13" key="1">
    <citation type="submission" date="2021-01" db="EMBL/GenBank/DDBJ databases">
        <title>Sequencing the genomes of 1000 actinobacteria strains.</title>
        <authorList>
            <person name="Klenk H.-P."/>
        </authorList>
    </citation>
    <scope>NUCLEOTIDE SEQUENCE [LARGE SCALE GENOMIC DNA]</scope>
    <source>
        <strain evidence="10 13">DSM 44581</strain>
    </source>
</reference>
<dbReference type="AlphaFoldDB" id="A0A8T8HXE8"/>
<evidence type="ECO:0000256" key="9">
    <source>
        <dbReference type="SAM" id="Phobius"/>
    </source>
</evidence>
<feature type="transmembrane region" description="Helical" evidence="9">
    <location>
        <begin position="211"/>
        <end position="229"/>
    </location>
</feature>
<dbReference type="EMBL" id="CP072788">
    <property type="protein sequence ID" value="QTR03071.1"/>
    <property type="molecule type" value="Genomic_DNA"/>
</dbReference>
<dbReference type="Proteomes" id="UP001195724">
    <property type="component" value="Unassembled WGS sequence"/>
</dbReference>
<keyword evidence="2" id="KW-1003">Cell membrane</keyword>
<evidence type="ECO:0000256" key="8">
    <source>
        <dbReference type="SAM" id="MobiDB-lite"/>
    </source>
</evidence>
<evidence type="ECO:0000256" key="5">
    <source>
        <dbReference type="ARBA" id="ARBA00022989"/>
    </source>
</evidence>
<dbReference type="EC" id="2.4.1.-" evidence="10"/>
<keyword evidence="6 9" id="KW-0472">Membrane</keyword>
<evidence type="ECO:0000256" key="3">
    <source>
        <dbReference type="ARBA" id="ARBA00022679"/>
    </source>
</evidence>
<name>A0A8T8HXE8_9PSEU</name>
<feature type="transmembrane region" description="Helical" evidence="9">
    <location>
        <begin position="142"/>
        <end position="175"/>
    </location>
</feature>
<dbReference type="EMBL" id="JAFBCL010000001">
    <property type="protein sequence ID" value="MBM7814804.1"/>
    <property type="molecule type" value="Genomic_DNA"/>
</dbReference>
<comment type="similarity">
    <text evidence="7">Belongs to the glycosyltransferase 87 family.</text>
</comment>
<organism evidence="11 12">
    <name type="scientific">Saccharothrix algeriensis</name>
    <dbReference type="NCBI Taxonomy" id="173560"/>
    <lineage>
        <taxon>Bacteria</taxon>
        <taxon>Bacillati</taxon>
        <taxon>Actinomycetota</taxon>
        <taxon>Actinomycetes</taxon>
        <taxon>Pseudonocardiales</taxon>
        <taxon>Pseudonocardiaceae</taxon>
        <taxon>Saccharothrix</taxon>
    </lineage>
</organism>
<evidence type="ECO:0000313" key="10">
    <source>
        <dbReference type="EMBL" id="MBM7814804.1"/>
    </source>
</evidence>
<evidence type="ECO:0000313" key="13">
    <source>
        <dbReference type="Proteomes" id="UP001195724"/>
    </source>
</evidence>
<evidence type="ECO:0000256" key="4">
    <source>
        <dbReference type="ARBA" id="ARBA00022692"/>
    </source>
</evidence>
<gene>
    <name evidence="11" type="ORF">J7S33_29560</name>
    <name evidence="10" type="ORF">JOE68_005669</name>
</gene>
<feature type="transmembrane region" description="Helical" evidence="9">
    <location>
        <begin position="274"/>
        <end position="292"/>
    </location>
</feature>
<reference evidence="11" key="2">
    <citation type="submission" date="2021-04" db="EMBL/GenBank/DDBJ databases">
        <title>Saccharothrix algeriensis WGS.</title>
        <authorList>
            <person name="Stuskova K."/>
            <person name="Hakalova E."/>
            <person name="Tebbal A.B."/>
            <person name="Eichmeier A."/>
        </authorList>
    </citation>
    <scope>NUCLEOTIDE SEQUENCE</scope>
    <source>
        <strain evidence="11">NRRL B-24137</strain>
    </source>
</reference>
<proteinExistence type="inferred from homology"/>
<dbReference type="GO" id="GO:0016758">
    <property type="term" value="F:hexosyltransferase activity"/>
    <property type="evidence" value="ECO:0007669"/>
    <property type="project" value="InterPro"/>
</dbReference>
<evidence type="ECO:0000313" key="11">
    <source>
        <dbReference type="EMBL" id="QTR03071.1"/>
    </source>
</evidence>
<keyword evidence="4 9" id="KW-0812">Transmembrane</keyword>
<feature type="region of interest" description="Disordered" evidence="8">
    <location>
        <begin position="407"/>
        <end position="436"/>
    </location>
</feature>
<dbReference type="Proteomes" id="UP000671828">
    <property type="component" value="Chromosome"/>
</dbReference>
<feature type="compositionally biased region" description="Low complexity" evidence="8">
    <location>
        <begin position="407"/>
        <end position="418"/>
    </location>
</feature>
<comment type="subcellular location">
    <subcellularLocation>
        <location evidence="1">Cell membrane</location>
        <topology evidence="1">Multi-pass membrane protein</topology>
    </subcellularLocation>
</comment>
<evidence type="ECO:0000256" key="2">
    <source>
        <dbReference type="ARBA" id="ARBA00022475"/>
    </source>
</evidence>
<keyword evidence="3 10" id="KW-0808">Transferase</keyword>
<evidence type="ECO:0000256" key="6">
    <source>
        <dbReference type="ARBA" id="ARBA00023136"/>
    </source>
</evidence>
<keyword evidence="13" id="KW-1185">Reference proteome</keyword>
<feature type="transmembrane region" description="Helical" evidence="9">
    <location>
        <begin position="301"/>
        <end position="320"/>
    </location>
</feature>
<keyword evidence="10" id="KW-0328">Glycosyltransferase</keyword>
<dbReference type="Pfam" id="PF09594">
    <property type="entry name" value="GT87"/>
    <property type="match status" value="1"/>
</dbReference>
<feature type="transmembrane region" description="Helical" evidence="9">
    <location>
        <begin position="381"/>
        <end position="402"/>
    </location>
</feature>
<evidence type="ECO:0000256" key="1">
    <source>
        <dbReference type="ARBA" id="ARBA00004651"/>
    </source>
</evidence>
<keyword evidence="5 9" id="KW-1133">Transmembrane helix</keyword>